<gene>
    <name evidence="1" type="ORF">NL394_20505</name>
</gene>
<sequence>MKKISTLGWVSNPTHGAATARTGFHCPRNGFWRPVGGIGEPLFVFEGSLMPPHGGNSIEWHLVDTRPGHSGLD</sequence>
<accession>A0AAX3EHD7</accession>
<dbReference type="AlphaFoldDB" id="A0AAX3EHD7"/>
<evidence type="ECO:0000313" key="2">
    <source>
        <dbReference type="Proteomes" id="UP001163293"/>
    </source>
</evidence>
<dbReference type="Proteomes" id="UP001163293">
    <property type="component" value="Chromosome"/>
</dbReference>
<proteinExistence type="predicted"/>
<dbReference type="EMBL" id="CP101185">
    <property type="protein sequence ID" value="UYV97383.1"/>
    <property type="molecule type" value="Genomic_DNA"/>
</dbReference>
<organism evidence="1 2">
    <name type="scientific">Paenarthrobacter ureafaciens</name>
    <dbReference type="NCBI Taxonomy" id="37931"/>
    <lineage>
        <taxon>Bacteria</taxon>
        <taxon>Bacillati</taxon>
        <taxon>Actinomycetota</taxon>
        <taxon>Actinomycetes</taxon>
        <taxon>Micrococcales</taxon>
        <taxon>Micrococcaceae</taxon>
        <taxon>Paenarthrobacter</taxon>
    </lineage>
</organism>
<dbReference type="GeneID" id="79883171"/>
<dbReference type="RefSeq" id="WP_021472977.1">
    <property type="nucleotide sequence ID" value="NZ_BDMH01000014.1"/>
</dbReference>
<protein>
    <submittedName>
        <fullName evidence="1">Uncharacterized protein</fullName>
    </submittedName>
</protein>
<keyword evidence="2" id="KW-1185">Reference proteome</keyword>
<name>A0AAX3EHD7_PAEUR</name>
<reference evidence="1" key="1">
    <citation type="submission" date="2022-07" db="EMBL/GenBank/DDBJ databases">
        <authorList>
            <person name="Wu T."/>
        </authorList>
    </citation>
    <scope>NUCLEOTIDE SEQUENCE</scope>
    <source>
        <strain evidence="1">SD-1</strain>
    </source>
</reference>
<evidence type="ECO:0000313" key="1">
    <source>
        <dbReference type="EMBL" id="UYV97383.1"/>
    </source>
</evidence>